<dbReference type="EMBL" id="CP027806">
    <property type="protein sequence ID" value="AXI99924.1"/>
    <property type="molecule type" value="Genomic_DNA"/>
</dbReference>
<gene>
    <name evidence="2" type="ORF">CYPRO_0640</name>
</gene>
<protein>
    <submittedName>
        <fullName evidence="2">Uncharacterized protein</fullName>
    </submittedName>
</protein>
<accession>A0A345UHH3</accession>
<dbReference type="Proteomes" id="UP000254808">
    <property type="component" value="Chromosome"/>
</dbReference>
<dbReference type="RefSeq" id="WP_114983248.1">
    <property type="nucleotide sequence ID" value="NZ_CP027806.1"/>
</dbReference>
<keyword evidence="1" id="KW-0472">Membrane</keyword>
<dbReference type="KEGG" id="cprv:CYPRO_0640"/>
<feature type="transmembrane region" description="Helical" evidence="1">
    <location>
        <begin position="120"/>
        <end position="141"/>
    </location>
</feature>
<keyword evidence="1" id="KW-1133">Transmembrane helix</keyword>
<keyword evidence="1" id="KW-0812">Transmembrane</keyword>
<proteinExistence type="predicted"/>
<evidence type="ECO:0000313" key="2">
    <source>
        <dbReference type="EMBL" id="AXI99924.1"/>
    </source>
</evidence>
<reference evidence="2 3" key="1">
    <citation type="submission" date="2018-03" db="EMBL/GenBank/DDBJ databases">
        <title>Phenotypic and genomic properties of Cyclonatronum proteinivorum gen. nov., sp. nov., a haloalkaliphilic bacteroidete from soda lakes possessing Na+-translocating rhodopsin.</title>
        <authorList>
            <person name="Toshchakov S.V."/>
            <person name="Korzhenkov A."/>
            <person name="Samarov N.I."/>
            <person name="Kublanov I.V."/>
            <person name="Muntyan M.S."/>
            <person name="Sorokin D.Y."/>
        </authorList>
    </citation>
    <scope>NUCLEOTIDE SEQUENCE [LARGE SCALE GENOMIC DNA]</scope>
    <source>
        <strain evidence="2 3">Omega</strain>
    </source>
</reference>
<feature type="transmembrane region" description="Helical" evidence="1">
    <location>
        <begin position="86"/>
        <end position="108"/>
    </location>
</feature>
<organism evidence="2 3">
    <name type="scientific">Cyclonatronum proteinivorum</name>
    <dbReference type="NCBI Taxonomy" id="1457365"/>
    <lineage>
        <taxon>Bacteria</taxon>
        <taxon>Pseudomonadati</taxon>
        <taxon>Balneolota</taxon>
        <taxon>Balneolia</taxon>
        <taxon>Balneolales</taxon>
        <taxon>Cyclonatronaceae</taxon>
        <taxon>Cyclonatronum</taxon>
    </lineage>
</organism>
<name>A0A345UHH3_9BACT</name>
<sequence length="163" mass="18101">MKPNPAPVPPRPEDDHFMTEVMRKSETSMPFPDFEDDVMRAVAALEAEAHAPQTVAAGGQSSADVTAELADVTAELRRMRVASVRLSWFFFLIGLAAGIALLLMTPSYNIGFLGFEGREAWMLIQGTCLIWLLMQTERLVLLTKEYIDRYGTADAGPENRPRV</sequence>
<keyword evidence="3" id="KW-1185">Reference proteome</keyword>
<dbReference type="AlphaFoldDB" id="A0A345UHH3"/>
<evidence type="ECO:0000256" key="1">
    <source>
        <dbReference type="SAM" id="Phobius"/>
    </source>
</evidence>
<evidence type="ECO:0000313" key="3">
    <source>
        <dbReference type="Proteomes" id="UP000254808"/>
    </source>
</evidence>